<keyword evidence="2" id="KW-0812">Transmembrane</keyword>
<feature type="region of interest" description="Disordered" evidence="1">
    <location>
        <begin position="85"/>
        <end position="119"/>
    </location>
</feature>
<accession>A0A150GDC4</accession>
<feature type="region of interest" description="Disordered" evidence="1">
    <location>
        <begin position="498"/>
        <end position="519"/>
    </location>
</feature>
<evidence type="ECO:0000313" key="3">
    <source>
        <dbReference type="EMBL" id="KXZ47340.1"/>
    </source>
</evidence>
<feature type="compositionally biased region" description="Gly residues" evidence="1">
    <location>
        <begin position="91"/>
        <end position="100"/>
    </location>
</feature>
<feature type="region of interest" description="Disordered" evidence="1">
    <location>
        <begin position="314"/>
        <end position="351"/>
    </location>
</feature>
<keyword evidence="2" id="KW-0472">Membrane</keyword>
<feature type="compositionally biased region" description="Gly residues" evidence="1">
    <location>
        <begin position="140"/>
        <end position="151"/>
    </location>
</feature>
<gene>
    <name evidence="3" type="ORF">GPECTOR_36g64</name>
</gene>
<evidence type="ECO:0000256" key="1">
    <source>
        <dbReference type="SAM" id="MobiDB-lite"/>
    </source>
</evidence>
<feature type="compositionally biased region" description="Low complexity" evidence="1">
    <location>
        <begin position="226"/>
        <end position="238"/>
    </location>
</feature>
<feature type="compositionally biased region" description="Low complexity" evidence="1">
    <location>
        <begin position="101"/>
        <end position="111"/>
    </location>
</feature>
<sequence length="519" mass="52796">MSVQSTAETDLAASQPGSDLLPPGPNPPMPMPTLPVVVGKGKDISYSQMGLIIGLVLGALFLVFMLVLAYILIDYLRDKKRKRRLARRRSGGSGRSGGGAAPSAPEPEGSKIPGLPEGQTWTTVHDGIVGLELVDDGENSSGGGSANGGGTSSRNRQSQRPSAGSGGGAEAVLAMIRNAWASASASMCFWDWRKQVSSPLAPLVDQQQSGAATPSRGTSGGGTGRAGSQPSTPGGSSPRGERAALPQSPRDLPSQQPPQAQPQAPAPPTLPPVQEQQEHSSESTTEVAAVALVVAEPAAAEPEPAVGPAVAPAPLVQQQQTQQQQVRQKPSSPPPSPSPEPLPAPAPSPMAVTAGSRAVLVSPTTLRTINSDGGLLMDNAELHLQTEVLHFQLSAISSRSNAAWRAASRIPSVAALAAAPAVLKIPVAAPAAIRSASPRLPCSPTSPGGRSSVSVSLVKSPGRCGGHGSCVVSTTPRGGYGVADGKARAHARKSLAAGAVGGSSKEGISPITQRPRWRF</sequence>
<feature type="transmembrane region" description="Helical" evidence="2">
    <location>
        <begin position="51"/>
        <end position="73"/>
    </location>
</feature>
<feature type="compositionally biased region" description="Pro residues" evidence="1">
    <location>
        <begin position="255"/>
        <end position="271"/>
    </location>
</feature>
<organism evidence="3 4">
    <name type="scientific">Gonium pectorale</name>
    <name type="common">Green alga</name>
    <dbReference type="NCBI Taxonomy" id="33097"/>
    <lineage>
        <taxon>Eukaryota</taxon>
        <taxon>Viridiplantae</taxon>
        <taxon>Chlorophyta</taxon>
        <taxon>core chlorophytes</taxon>
        <taxon>Chlorophyceae</taxon>
        <taxon>CS clade</taxon>
        <taxon>Chlamydomonadales</taxon>
        <taxon>Volvocaceae</taxon>
        <taxon>Gonium</taxon>
    </lineage>
</organism>
<feature type="region of interest" description="Disordered" evidence="1">
    <location>
        <begin position="1"/>
        <end position="34"/>
    </location>
</feature>
<feature type="compositionally biased region" description="Pro residues" evidence="1">
    <location>
        <begin position="22"/>
        <end position="33"/>
    </location>
</feature>
<evidence type="ECO:0000256" key="2">
    <source>
        <dbReference type="SAM" id="Phobius"/>
    </source>
</evidence>
<comment type="caution">
    <text evidence="3">The sequence shown here is derived from an EMBL/GenBank/DDBJ whole genome shotgun (WGS) entry which is preliminary data.</text>
</comment>
<name>A0A150GDC4_GONPE</name>
<keyword evidence="2" id="KW-1133">Transmembrane helix</keyword>
<feature type="region of interest" description="Disordered" evidence="1">
    <location>
        <begin position="203"/>
        <end position="286"/>
    </location>
</feature>
<dbReference type="EMBL" id="LSYV01000037">
    <property type="protein sequence ID" value="KXZ47340.1"/>
    <property type="molecule type" value="Genomic_DNA"/>
</dbReference>
<evidence type="ECO:0000313" key="4">
    <source>
        <dbReference type="Proteomes" id="UP000075714"/>
    </source>
</evidence>
<protein>
    <submittedName>
        <fullName evidence="3">Uncharacterized protein</fullName>
    </submittedName>
</protein>
<feature type="region of interest" description="Disordered" evidence="1">
    <location>
        <begin position="133"/>
        <end position="167"/>
    </location>
</feature>
<dbReference type="OrthoDB" id="551877at2759"/>
<proteinExistence type="predicted"/>
<dbReference type="AlphaFoldDB" id="A0A150GDC4"/>
<reference evidence="4" key="1">
    <citation type="journal article" date="2016" name="Nat. Commun.">
        <title>The Gonium pectorale genome demonstrates co-option of cell cycle regulation during the evolution of multicellularity.</title>
        <authorList>
            <person name="Hanschen E.R."/>
            <person name="Marriage T.N."/>
            <person name="Ferris P.J."/>
            <person name="Hamaji T."/>
            <person name="Toyoda A."/>
            <person name="Fujiyama A."/>
            <person name="Neme R."/>
            <person name="Noguchi H."/>
            <person name="Minakuchi Y."/>
            <person name="Suzuki M."/>
            <person name="Kawai-Toyooka H."/>
            <person name="Smith D.R."/>
            <person name="Sparks H."/>
            <person name="Anderson J."/>
            <person name="Bakaric R."/>
            <person name="Luria V."/>
            <person name="Karger A."/>
            <person name="Kirschner M.W."/>
            <person name="Durand P.M."/>
            <person name="Michod R.E."/>
            <person name="Nozaki H."/>
            <person name="Olson B.J."/>
        </authorList>
    </citation>
    <scope>NUCLEOTIDE SEQUENCE [LARGE SCALE GENOMIC DNA]</scope>
    <source>
        <strain evidence="4">NIES-2863</strain>
    </source>
</reference>
<dbReference type="Proteomes" id="UP000075714">
    <property type="component" value="Unassembled WGS sequence"/>
</dbReference>
<feature type="compositionally biased region" description="Pro residues" evidence="1">
    <location>
        <begin position="331"/>
        <end position="348"/>
    </location>
</feature>
<keyword evidence="4" id="KW-1185">Reference proteome</keyword>
<feature type="compositionally biased region" description="Low complexity" evidence="1">
    <location>
        <begin position="314"/>
        <end position="330"/>
    </location>
</feature>